<organism evidence="5 6">
    <name type="scientific">Romboutsia ilealis</name>
    <dbReference type="NCBI Taxonomy" id="1115758"/>
    <lineage>
        <taxon>Bacteria</taxon>
        <taxon>Bacillati</taxon>
        <taxon>Bacillota</taxon>
        <taxon>Clostridia</taxon>
        <taxon>Peptostreptococcales</taxon>
        <taxon>Peptostreptococcaceae</taxon>
        <taxon>Romboutsia</taxon>
    </lineage>
</organism>
<dbReference type="GeneID" id="82204861"/>
<evidence type="ECO:0000259" key="4">
    <source>
        <dbReference type="PROSITE" id="PS50932"/>
    </source>
</evidence>
<keyword evidence="6" id="KW-1185">Reference proteome</keyword>
<evidence type="ECO:0000313" key="5">
    <source>
        <dbReference type="EMBL" id="CED93434.1"/>
    </source>
</evidence>
<dbReference type="SMART" id="SM00354">
    <property type="entry name" value="HTH_LACI"/>
    <property type="match status" value="1"/>
</dbReference>
<dbReference type="Pfam" id="PF13377">
    <property type="entry name" value="Peripla_BP_3"/>
    <property type="match status" value="1"/>
</dbReference>
<dbReference type="Proteomes" id="UP000245622">
    <property type="component" value="Chromosome 1"/>
</dbReference>
<dbReference type="KEGG" id="ril:CRIB_681"/>
<reference evidence="5 6" key="1">
    <citation type="submission" date="2014-04" db="EMBL/GenBank/DDBJ databases">
        <authorList>
            <person name="Hornung B.V."/>
        </authorList>
    </citation>
    <scope>NUCLEOTIDE SEQUENCE [LARGE SCALE GENOMIC DNA]</scope>
    <source>
        <strain evidence="5 6">CRIB</strain>
    </source>
</reference>
<evidence type="ECO:0000256" key="2">
    <source>
        <dbReference type="ARBA" id="ARBA00023125"/>
    </source>
</evidence>
<dbReference type="PROSITE" id="PS50932">
    <property type="entry name" value="HTH_LACI_2"/>
    <property type="match status" value="1"/>
</dbReference>
<dbReference type="RefSeq" id="WP_180703147.1">
    <property type="nucleotide sequence ID" value="NZ_LN555523.1"/>
</dbReference>
<dbReference type="EMBL" id="LN555523">
    <property type="protein sequence ID" value="CED93434.1"/>
    <property type="molecule type" value="Genomic_DNA"/>
</dbReference>
<dbReference type="PANTHER" id="PTHR30146">
    <property type="entry name" value="LACI-RELATED TRANSCRIPTIONAL REPRESSOR"/>
    <property type="match status" value="1"/>
</dbReference>
<protein>
    <submittedName>
        <fullName evidence="5">Transcriptional regulator, LacI family</fullName>
    </submittedName>
</protein>
<proteinExistence type="predicted"/>
<dbReference type="PANTHER" id="PTHR30146:SF109">
    <property type="entry name" value="HTH-TYPE TRANSCRIPTIONAL REGULATOR GALS"/>
    <property type="match status" value="1"/>
</dbReference>
<dbReference type="Pfam" id="PF00356">
    <property type="entry name" value="LacI"/>
    <property type="match status" value="1"/>
</dbReference>
<dbReference type="SUPFAM" id="SSF53822">
    <property type="entry name" value="Periplasmic binding protein-like I"/>
    <property type="match status" value="1"/>
</dbReference>
<keyword evidence="1" id="KW-0805">Transcription regulation</keyword>
<keyword evidence="3" id="KW-0804">Transcription</keyword>
<gene>
    <name evidence="5" type="ORF">CRIB_681</name>
</gene>
<evidence type="ECO:0000313" key="6">
    <source>
        <dbReference type="Proteomes" id="UP000245622"/>
    </source>
</evidence>
<dbReference type="CDD" id="cd06267">
    <property type="entry name" value="PBP1_LacI_sugar_binding-like"/>
    <property type="match status" value="1"/>
</dbReference>
<evidence type="ECO:0000256" key="1">
    <source>
        <dbReference type="ARBA" id="ARBA00023015"/>
    </source>
</evidence>
<dbReference type="PRINTS" id="PR00036">
    <property type="entry name" value="HTHLACI"/>
</dbReference>
<dbReference type="InterPro" id="IPR046335">
    <property type="entry name" value="LacI/GalR-like_sensor"/>
</dbReference>
<dbReference type="Gene3D" id="3.40.50.2300">
    <property type="match status" value="2"/>
</dbReference>
<dbReference type="CDD" id="cd01392">
    <property type="entry name" value="HTH_LacI"/>
    <property type="match status" value="1"/>
</dbReference>
<dbReference type="InterPro" id="IPR000843">
    <property type="entry name" value="HTH_LacI"/>
</dbReference>
<dbReference type="SUPFAM" id="SSF47413">
    <property type="entry name" value="lambda repressor-like DNA-binding domains"/>
    <property type="match status" value="1"/>
</dbReference>
<feature type="domain" description="HTH lacI-type" evidence="4">
    <location>
        <begin position="3"/>
        <end position="57"/>
    </location>
</feature>
<dbReference type="InterPro" id="IPR010982">
    <property type="entry name" value="Lambda_DNA-bd_dom_sf"/>
</dbReference>
<dbReference type="InterPro" id="IPR028082">
    <property type="entry name" value="Peripla_BP_I"/>
</dbReference>
<keyword evidence="2" id="KW-0238">DNA-binding</keyword>
<sequence>MKTTIVDVAKACNVSVATVSRVINGNYPVKEETKEKVLKVIEELQYKPNTQARDLIKKQSSTIGVVVPSISNMFFTNVINGIESYFEKSEYSIFLCITEHDKDKEISRINELISRNVAGIIVVDPGIDNVESKYFDQVAKYLPMVFVNRYSESSHISSVYNDQENGARLAINYLLSKNHKNIAFIRGDNSYSYDIKEKVYKEMMKDINNFKEEFIVNIGHGNSIQTVNKTMKEGIKLLSLNKDVTGVFACNDLMAIGIMNACKKLNIKIPNDLSIVGYDNIELSEMVEPKLTTIDQNMFLLGKNSAILLNEKIENNNKYSKSIVLNNHLIKRDT</sequence>
<dbReference type="GO" id="GO:0003700">
    <property type="term" value="F:DNA-binding transcription factor activity"/>
    <property type="evidence" value="ECO:0007669"/>
    <property type="project" value="TreeGrafter"/>
</dbReference>
<name>A0A1V1I1Z4_9FIRM</name>
<accession>A0A1V1I1Z4</accession>
<evidence type="ECO:0000256" key="3">
    <source>
        <dbReference type="ARBA" id="ARBA00023163"/>
    </source>
</evidence>
<dbReference type="AlphaFoldDB" id="A0A1V1I1Z4"/>
<dbReference type="Gene3D" id="1.10.260.40">
    <property type="entry name" value="lambda repressor-like DNA-binding domains"/>
    <property type="match status" value="1"/>
</dbReference>
<dbReference type="GO" id="GO:0000976">
    <property type="term" value="F:transcription cis-regulatory region binding"/>
    <property type="evidence" value="ECO:0007669"/>
    <property type="project" value="TreeGrafter"/>
</dbReference>